<reference evidence="1 2" key="1">
    <citation type="submission" date="2021-06" db="EMBL/GenBank/DDBJ databases">
        <title>A haploid diamondback moth (Plutella xylostella L.) genome assembly resolves 31 chromosomes and identifies a diamide resistance mutation.</title>
        <authorList>
            <person name="Ward C.M."/>
            <person name="Perry K.D."/>
            <person name="Baker G."/>
            <person name="Powis K."/>
            <person name="Heckel D.G."/>
            <person name="Baxter S.W."/>
        </authorList>
    </citation>
    <scope>NUCLEOTIDE SEQUENCE [LARGE SCALE GENOMIC DNA]</scope>
    <source>
        <strain evidence="1 2">LV</strain>
        <tissue evidence="1">Single pupa</tissue>
    </source>
</reference>
<evidence type="ECO:0000313" key="1">
    <source>
        <dbReference type="EMBL" id="KAG7305354.1"/>
    </source>
</evidence>
<gene>
    <name evidence="1" type="ORF">JYU34_009416</name>
</gene>
<dbReference type="EMBL" id="JAHIBW010000013">
    <property type="protein sequence ID" value="KAG7305354.1"/>
    <property type="molecule type" value="Genomic_DNA"/>
</dbReference>
<protein>
    <submittedName>
        <fullName evidence="1">Uncharacterized protein</fullName>
    </submittedName>
</protein>
<proteinExistence type="predicted"/>
<comment type="caution">
    <text evidence="1">The sequence shown here is derived from an EMBL/GenBank/DDBJ whole genome shotgun (WGS) entry which is preliminary data.</text>
</comment>
<sequence length="118" mass="12915">MGNVHGCTEIVRSTWGDFAWVQSPCGGVVLERASDDDCCVERRRRAAGPSPPPPAPAPRPSACAFYAQRSERSACNCVRGRRRGARGELHRALEGSSDCVRECARAYDSGCFVCVRRR</sequence>
<organism evidence="1 2">
    <name type="scientific">Plutella xylostella</name>
    <name type="common">Diamondback moth</name>
    <name type="synonym">Plutella maculipennis</name>
    <dbReference type="NCBI Taxonomy" id="51655"/>
    <lineage>
        <taxon>Eukaryota</taxon>
        <taxon>Metazoa</taxon>
        <taxon>Ecdysozoa</taxon>
        <taxon>Arthropoda</taxon>
        <taxon>Hexapoda</taxon>
        <taxon>Insecta</taxon>
        <taxon>Pterygota</taxon>
        <taxon>Neoptera</taxon>
        <taxon>Endopterygota</taxon>
        <taxon>Lepidoptera</taxon>
        <taxon>Glossata</taxon>
        <taxon>Ditrysia</taxon>
        <taxon>Yponomeutoidea</taxon>
        <taxon>Plutellidae</taxon>
        <taxon>Plutella</taxon>
    </lineage>
</organism>
<accession>A0ABQ7QJE6</accession>
<name>A0ABQ7QJE6_PLUXY</name>
<evidence type="ECO:0000313" key="2">
    <source>
        <dbReference type="Proteomes" id="UP000823941"/>
    </source>
</evidence>
<dbReference type="Proteomes" id="UP000823941">
    <property type="component" value="Chromosome 13"/>
</dbReference>
<keyword evidence="2" id="KW-1185">Reference proteome</keyword>